<protein>
    <submittedName>
        <fullName evidence="1">GG11903</fullName>
    </submittedName>
</protein>
<dbReference type="AlphaFoldDB" id="B3P7V0"/>
<keyword evidence="2" id="KW-1185">Reference proteome</keyword>
<dbReference type="HOGENOM" id="CLU_3112355_0_0_1"/>
<reference evidence="1 2" key="1">
    <citation type="journal article" date="2007" name="Nature">
        <title>Evolution of genes and genomes on the Drosophila phylogeny.</title>
        <authorList>
            <consortium name="Drosophila 12 Genomes Consortium"/>
            <person name="Clark A.G."/>
            <person name="Eisen M.B."/>
            <person name="Smith D.R."/>
            <person name="Bergman C.M."/>
            <person name="Oliver B."/>
            <person name="Markow T.A."/>
            <person name="Kaufman T.C."/>
            <person name="Kellis M."/>
            <person name="Gelbart W."/>
            <person name="Iyer V.N."/>
            <person name="Pollard D.A."/>
            <person name="Sackton T.B."/>
            <person name="Larracuente A.M."/>
            <person name="Singh N.D."/>
            <person name="Abad J.P."/>
            <person name="Abt D.N."/>
            <person name="Adryan B."/>
            <person name="Aguade M."/>
            <person name="Akashi H."/>
            <person name="Anderson W.W."/>
            <person name="Aquadro C.F."/>
            <person name="Ardell D.H."/>
            <person name="Arguello R."/>
            <person name="Artieri C.G."/>
            <person name="Barbash D.A."/>
            <person name="Barker D."/>
            <person name="Barsanti P."/>
            <person name="Batterham P."/>
            <person name="Batzoglou S."/>
            <person name="Begun D."/>
            <person name="Bhutkar A."/>
            <person name="Blanco E."/>
            <person name="Bosak S.A."/>
            <person name="Bradley R.K."/>
            <person name="Brand A.D."/>
            <person name="Brent M.R."/>
            <person name="Brooks A.N."/>
            <person name="Brown R.H."/>
            <person name="Butlin R.K."/>
            <person name="Caggese C."/>
            <person name="Calvi B.R."/>
            <person name="Bernardo de Carvalho A."/>
            <person name="Caspi A."/>
            <person name="Castrezana S."/>
            <person name="Celniker S.E."/>
            <person name="Chang J.L."/>
            <person name="Chapple C."/>
            <person name="Chatterji S."/>
            <person name="Chinwalla A."/>
            <person name="Civetta A."/>
            <person name="Clifton S.W."/>
            <person name="Comeron J.M."/>
            <person name="Costello J.C."/>
            <person name="Coyne J.A."/>
            <person name="Daub J."/>
            <person name="David R.G."/>
            <person name="Delcher A.L."/>
            <person name="Delehaunty K."/>
            <person name="Do C.B."/>
            <person name="Ebling H."/>
            <person name="Edwards K."/>
            <person name="Eickbush T."/>
            <person name="Evans J.D."/>
            <person name="Filipski A."/>
            <person name="Findeiss S."/>
            <person name="Freyhult E."/>
            <person name="Fulton L."/>
            <person name="Fulton R."/>
            <person name="Garcia A.C."/>
            <person name="Gardiner A."/>
            <person name="Garfield D.A."/>
            <person name="Garvin B.E."/>
            <person name="Gibson G."/>
            <person name="Gilbert D."/>
            <person name="Gnerre S."/>
            <person name="Godfrey J."/>
            <person name="Good R."/>
            <person name="Gotea V."/>
            <person name="Gravely B."/>
            <person name="Greenberg A.J."/>
            <person name="Griffiths-Jones S."/>
            <person name="Gross S."/>
            <person name="Guigo R."/>
            <person name="Gustafson E.A."/>
            <person name="Haerty W."/>
            <person name="Hahn M.W."/>
            <person name="Halligan D.L."/>
            <person name="Halpern A.L."/>
            <person name="Halter G.M."/>
            <person name="Han M.V."/>
            <person name="Heger A."/>
            <person name="Hillier L."/>
            <person name="Hinrichs A.S."/>
            <person name="Holmes I."/>
            <person name="Hoskins R.A."/>
            <person name="Hubisz M.J."/>
            <person name="Hultmark D."/>
            <person name="Huntley M.A."/>
            <person name="Jaffe D.B."/>
            <person name="Jagadeeshan S."/>
            <person name="Jeck W.R."/>
            <person name="Johnson J."/>
            <person name="Jones C.D."/>
            <person name="Jordan W.C."/>
            <person name="Karpen G.H."/>
            <person name="Kataoka E."/>
            <person name="Keightley P.D."/>
            <person name="Kheradpour P."/>
            <person name="Kirkness E.F."/>
            <person name="Koerich L.B."/>
            <person name="Kristiansen K."/>
            <person name="Kudrna D."/>
            <person name="Kulathinal R.J."/>
            <person name="Kumar S."/>
            <person name="Kwok R."/>
            <person name="Lander E."/>
            <person name="Langley C.H."/>
            <person name="Lapoint R."/>
            <person name="Lazzaro B.P."/>
            <person name="Lee S.J."/>
            <person name="Levesque L."/>
            <person name="Li R."/>
            <person name="Lin C.F."/>
            <person name="Lin M.F."/>
            <person name="Lindblad-Toh K."/>
            <person name="Llopart A."/>
            <person name="Long M."/>
            <person name="Low L."/>
            <person name="Lozovsky E."/>
            <person name="Lu J."/>
            <person name="Luo M."/>
            <person name="Machado C.A."/>
            <person name="Makalowski W."/>
            <person name="Marzo M."/>
            <person name="Matsuda M."/>
            <person name="Matzkin L."/>
            <person name="McAllister B."/>
            <person name="McBride C.S."/>
            <person name="McKernan B."/>
            <person name="McKernan K."/>
            <person name="Mendez-Lago M."/>
            <person name="Minx P."/>
            <person name="Mollenhauer M.U."/>
            <person name="Montooth K."/>
            <person name="Mount S.M."/>
            <person name="Mu X."/>
            <person name="Myers E."/>
            <person name="Negre B."/>
            <person name="Newfeld S."/>
            <person name="Nielsen R."/>
            <person name="Noor M.A."/>
            <person name="O'Grady P."/>
            <person name="Pachter L."/>
            <person name="Papaceit M."/>
            <person name="Parisi M.J."/>
            <person name="Parisi M."/>
            <person name="Parts L."/>
            <person name="Pedersen J.S."/>
            <person name="Pesole G."/>
            <person name="Phillippy A.M."/>
            <person name="Ponting C.P."/>
            <person name="Pop M."/>
            <person name="Porcelli D."/>
            <person name="Powell J.R."/>
            <person name="Prohaska S."/>
            <person name="Pruitt K."/>
            <person name="Puig M."/>
            <person name="Quesneville H."/>
            <person name="Ram K.R."/>
            <person name="Rand D."/>
            <person name="Rasmussen M.D."/>
            <person name="Reed L.K."/>
            <person name="Reenan R."/>
            <person name="Reily A."/>
            <person name="Remington K.A."/>
            <person name="Rieger T.T."/>
            <person name="Ritchie M.G."/>
            <person name="Robin C."/>
            <person name="Rogers Y.H."/>
            <person name="Rohde C."/>
            <person name="Rozas J."/>
            <person name="Rubenfield M.J."/>
            <person name="Ruiz A."/>
            <person name="Russo S."/>
            <person name="Salzberg S.L."/>
            <person name="Sanchez-Gracia A."/>
            <person name="Saranga D.J."/>
            <person name="Sato H."/>
            <person name="Schaeffer S.W."/>
            <person name="Schatz M.C."/>
            <person name="Schlenke T."/>
            <person name="Schwartz R."/>
            <person name="Segarra C."/>
            <person name="Singh R.S."/>
            <person name="Sirot L."/>
            <person name="Sirota M."/>
            <person name="Sisneros N.B."/>
            <person name="Smith C.D."/>
            <person name="Smith T.F."/>
            <person name="Spieth J."/>
            <person name="Stage D.E."/>
            <person name="Stark A."/>
            <person name="Stephan W."/>
            <person name="Strausberg R.L."/>
            <person name="Strempel S."/>
            <person name="Sturgill D."/>
            <person name="Sutton G."/>
            <person name="Sutton G.G."/>
            <person name="Tao W."/>
            <person name="Teichmann S."/>
            <person name="Tobari Y.N."/>
            <person name="Tomimura Y."/>
            <person name="Tsolas J.M."/>
            <person name="Valente V.L."/>
            <person name="Venter E."/>
            <person name="Venter J.C."/>
            <person name="Vicario S."/>
            <person name="Vieira F.G."/>
            <person name="Vilella A.J."/>
            <person name="Villasante A."/>
            <person name="Walenz B."/>
            <person name="Wang J."/>
            <person name="Wasserman M."/>
            <person name="Watts T."/>
            <person name="Wilson D."/>
            <person name="Wilson R.K."/>
            <person name="Wing R.A."/>
            <person name="Wolfner M.F."/>
            <person name="Wong A."/>
            <person name="Wong G.K."/>
            <person name="Wu C.I."/>
            <person name="Wu G."/>
            <person name="Yamamoto D."/>
            <person name="Yang H.P."/>
            <person name="Yang S.P."/>
            <person name="Yorke J.A."/>
            <person name="Yoshida K."/>
            <person name="Zdobnov E."/>
            <person name="Zhang P."/>
            <person name="Zhang Y."/>
            <person name="Zimin A.V."/>
            <person name="Baldwin J."/>
            <person name="Abdouelleil A."/>
            <person name="Abdulkadir J."/>
            <person name="Abebe A."/>
            <person name="Abera B."/>
            <person name="Abreu J."/>
            <person name="Acer S.C."/>
            <person name="Aftuck L."/>
            <person name="Alexander A."/>
            <person name="An P."/>
            <person name="Anderson E."/>
            <person name="Anderson S."/>
            <person name="Arachi H."/>
            <person name="Azer M."/>
            <person name="Bachantsang P."/>
            <person name="Barry A."/>
            <person name="Bayul T."/>
            <person name="Berlin A."/>
            <person name="Bessette D."/>
            <person name="Bloom T."/>
            <person name="Blye J."/>
            <person name="Boguslavskiy L."/>
            <person name="Bonnet C."/>
            <person name="Boukhgalter B."/>
            <person name="Bourzgui I."/>
            <person name="Brown A."/>
            <person name="Cahill P."/>
            <person name="Channer S."/>
            <person name="Cheshatsang Y."/>
            <person name="Chuda L."/>
            <person name="Citroen M."/>
            <person name="Collymore A."/>
            <person name="Cooke P."/>
            <person name="Costello M."/>
            <person name="D'Aco K."/>
            <person name="Daza R."/>
            <person name="De Haan G."/>
            <person name="DeGray S."/>
            <person name="DeMaso C."/>
            <person name="Dhargay N."/>
            <person name="Dooley K."/>
            <person name="Dooley E."/>
            <person name="Doricent M."/>
            <person name="Dorje P."/>
            <person name="Dorjee K."/>
            <person name="Dupes A."/>
            <person name="Elong R."/>
            <person name="Falk J."/>
            <person name="Farina A."/>
            <person name="Faro S."/>
            <person name="Ferguson D."/>
            <person name="Fisher S."/>
            <person name="Foley C.D."/>
            <person name="Franke A."/>
            <person name="Friedrich D."/>
            <person name="Gadbois L."/>
            <person name="Gearin G."/>
            <person name="Gearin C.R."/>
            <person name="Giannoukos G."/>
            <person name="Goode T."/>
            <person name="Graham J."/>
            <person name="Grandbois E."/>
            <person name="Grewal S."/>
            <person name="Gyaltsen K."/>
            <person name="Hafez N."/>
            <person name="Hagos B."/>
            <person name="Hall J."/>
            <person name="Henson C."/>
            <person name="Hollinger A."/>
            <person name="Honan T."/>
            <person name="Huard M.D."/>
            <person name="Hughes L."/>
            <person name="Hurhula B."/>
            <person name="Husby M.E."/>
            <person name="Kamat A."/>
            <person name="Kanga B."/>
            <person name="Kashin S."/>
            <person name="Khazanovich D."/>
            <person name="Kisner P."/>
            <person name="Lance K."/>
            <person name="Lara M."/>
            <person name="Lee W."/>
            <person name="Lennon N."/>
            <person name="Letendre F."/>
            <person name="LeVine R."/>
            <person name="Lipovsky A."/>
            <person name="Liu X."/>
            <person name="Liu J."/>
            <person name="Liu S."/>
            <person name="Lokyitsang T."/>
            <person name="Lokyitsang Y."/>
            <person name="Lubonja R."/>
            <person name="Lui A."/>
            <person name="MacDonald P."/>
            <person name="Magnisalis V."/>
            <person name="Maru K."/>
            <person name="Matthews C."/>
            <person name="McCusker W."/>
            <person name="McDonough S."/>
            <person name="Mehta T."/>
            <person name="Meldrim J."/>
            <person name="Meneus L."/>
            <person name="Mihai O."/>
            <person name="Mihalev A."/>
            <person name="Mihova T."/>
            <person name="Mittelman R."/>
            <person name="Mlenga V."/>
            <person name="Montmayeur A."/>
            <person name="Mulrain L."/>
            <person name="Navidi A."/>
            <person name="Naylor J."/>
            <person name="Negash T."/>
            <person name="Nguyen T."/>
            <person name="Nguyen N."/>
            <person name="Nicol R."/>
            <person name="Norbu C."/>
            <person name="Norbu N."/>
            <person name="Novod N."/>
            <person name="O'Neill B."/>
            <person name="Osman S."/>
            <person name="Markiewicz E."/>
            <person name="Oyono O.L."/>
            <person name="Patti C."/>
            <person name="Phunkhang P."/>
            <person name="Pierre F."/>
            <person name="Priest M."/>
            <person name="Raghuraman S."/>
            <person name="Rege F."/>
            <person name="Reyes R."/>
            <person name="Rise C."/>
            <person name="Rogov P."/>
            <person name="Ross K."/>
            <person name="Ryan E."/>
            <person name="Settipalli S."/>
            <person name="Shea T."/>
            <person name="Sherpa N."/>
            <person name="Shi L."/>
            <person name="Shih D."/>
            <person name="Sparrow T."/>
            <person name="Spaulding J."/>
            <person name="Stalker J."/>
            <person name="Stange-Thomann N."/>
            <person name="Stavropoulos S."/>
            <person name="Stone C."/>
            <person name="Strader C."/>
            <person name="Tesfaye S."/>
            <person name="Thomson T."/>
            <person name="Thoulutsang Y."/>
            <person name="Thoulutsang D."/>
            <person name="Topham K."/>
            <person name="Topping I."/>
            <person name="Tsamla T."/>
            <person name="Vassiliev H."/>
            <person name="Vo A."/>
            <person name="Wangchuk T."/>
            <person name="Wangdi T."/>
            <person name="Weiand M."/>
            <person name="Wilkinson J."/>
            <person name="Wilson A."/>
            <person name="Yadav S."/>
            <person name="Young G."/>
            <person name="Yu Q."/>
            <person name="Zembek L."/>
            <person name="Zhong D."/>
            <person name="Zimmer A."/>
            <person name="Zwirko Z."/>
            <person name="Jaffe D.B."/>
            <person name="Alvarez P."/>
            <person name="Brockman W."/>
            <person name="Butler J."/>
            <person name="Chin C."/>
            <person name="Gnerre S."/>
            <person name="Grabherr M."/>
            <person name="Kleber M."/>
            <person name="Mauceli E."/>
            <person name="MacCallum I."/>
        </authorList>
    </citation>
    <scope>NUCLEOTIDE SEQUENCE [LARGE SCALE GENOMIC DNA]</scope>
    <source>
        <strain evidence="1 2">TSC#14021-0224.01</strain>
    </source>
</reference>
<reference evidence="1 2" key="2">
    <citation type="journal article" date="2008" name="Bioinformatics">
        <title>Assembly reconciliation.</title>
        <authorList>
            <person name="Zimin A.V."/>
            <person name="Smith D.R."/>
            <person name="Sutton G."/>
            <person name="Yorke J.A."/>
        </authorList>
    </citation>
    <scope>NUCLEOTIDE SEQUENCE [LARGE SCALE GENOMIC DNA]</scope>
    <source>
        <strain evidence="1 2">TSC#14021-0224.01</strain>
    </source>
</reference>
<gene>
    <name evidence="1" type="primary">Dere\GG11903</name>
    <name evidence="1" type="ORF">Dere_GG11903</name>
</gene>
<proteinExistence type="predicted"/>
<dbReference type="EMBL" id="CH954182">
    <property type="protein sequence ID" value="EDV53008.1"/>
    <property type="molecule type" value="Genomic_DNA"/>
</dbReference>
<accession>B3P7V0</accession>
<evidence type="ECO:0000313" key="1">
    <source>
        <dbReference type="EMBL" id="EDV53008.1"/>
    </source>
</evidence>
<feature type="non-terminal residue" evidence="1">
    <location>
        <position position="1"/>
    </location>
</feature>
<name>B3P7V0_DROER</name>
<dbReference type="PhylomeDB" id="B3P7V0"/>
<dbReference type="Proteomes" id="UP000008711">
    <property type="component" value="Unassembled WGS sequence"/>
</dbReference>
<evidence type="ECO:0000313" key="2">
    <source>
        <dbReference type="Proteomes" id="UP000008711"/>
    </source>
</evidence>
<sequence>HDLFIEKLPNSFVNQQVNGALMFPHGDYLFHSEWNAHGINRGTVDCFYSFS</sequence>
<organism evidence="1 2">
    <name type="scientific">Drosophila erecta</name>
    <name type="common">Fruit fly</name>
    <dbReference type="NCBI Taxonomy" id="7220"/>
    <lineage>
        <taxon>Eukaryota</taxon>
        <taxon>Metazoa</taxon>
        <taxon>Ecdysozoa</taxon>
        <taxon>Arthropoda</taxon>
        <taxon>Hexapoda</taxon>
        <taxon>Insecta</taxon>
        <taxon>Pterygota</taxon>
        <taxon>Neoptera</taxon>
        <taxon>Endopterygota</taxon>
        <taxon>Diptera</taxon>
        <taxon>Brachycera</taxon>
        <taxon>Muscomorpha</taxon>
        <taxon>Ephydroidea</taxon>
        <taxon>Drosophilidae</taxon>
        <taxon>Drosophila</taxon>
        <taxon>Sophophora</taxon>
    </lineage>
</organism>